<feature type="region of interest" description="Disordered" evidence="1">
    <location>
        <begin position="1"/>
        <end position="35"/>
    </location>
</feature>
<evidence type="ECO:0000313" key="4">
    <source>
        <dbReference type="Proteomes" id="UP000271241"/>
    </source>
</evidence>
<feature type="compositionally biased region" description="Low complexity" evidence="1">
    <location>
        <begin position="13"/>
        <end position="26"/>
    </location>
</feature>
<dbReference type="AlphaFoldDB" id="A0A4P9XQT0"/>
<evidence type="ECO:0000256" key="2">
    <source>
        <dbReference type="SAM" id="Phobius"/>
    </source>
</evidence>
<accession>A0A4P9XQT0</accession>
<name>A0A4P9XQT0_9FUNG</name>
<feature type="transmembrane region" description="Helical" evidence="2">
    <location>
        <begin position="69"/>
        <end position="88"/>
    </location>
</feature>
<organism evidence="3 4">
    <name type="scientific">Thamnocephalis sphaerospora</name>
    <dbReference type="NCBI Taxonomy" id="78915"/>
    <lineage>
        <taxon>Eukaryota</taxon>
        <taxon>Fungi</taxon>
        <taxon>Fungi incertae sedis</taxon>
        <taxon>Zoopagomycota</taxon>
        <taxon>Zoopagomycotina</taxon>
        <taxon>Zoopagomycetes</taxon>
        <taxon>Zoopagales</taxon>
        <taxon>Sigmoideomycetaceae</taxon>
        <taxon>Thamnocephalis</taxon>
    </lineage>
</organism>
<gene>
    <name evidence="3" type="ORF">THASP1DRAFT_30520</name>
</gene>
<sequence length="127" mass="13346">MAIHQDEPLLQQSPATATPLPSSSHASESDRAAMYKDQSYLDLESGLAYQKEEPQSAAARIKKNLNTPYITNGVYTALTLASAGIALYPSSPEDSVALKLAKLPASAVVGSAVGSVLGNAVRKMRQS</sequence>
<evidence type="ECO:0000313" key="3">
    <source>
        <dbReference type="EMBL" id="RKP07660.1"/>
    </source>
</evidence>
<reference evidence="4" key="1">
    <citation type="journal article" date="2018" name="Nat. Microbiol.">
        <title>Leveraging single-cell genomics to expand the fungal tree of life.</title>
        <authorList>
            <person name="Ahrendt S.R."/>
            <person name="Quandt C.A."/>
            <person name="Ciobanu D."/>
            <person name="Clum A."/>
            <person name="Salamov A."/>
            <person name="Andreopoulos B."/>
            <person name="Cheng J.F."/>
            <person name="Woyke T."/>
            <person name="Pelin A."/>
            <person name="Henrissat B."/>
            <person name="Reynolds N.K."/>
            <person name="Benny G.L."/>
            <person name="Smith M.E."/>
            <person name="James T.Y."/>
            <person name="Grigoriev I.V."/>
        </authorList>
    </citation>
    <scope>NUCLEOTIDE SEQUENCE [LARGE SCALE GENOMIC DNA]</scope>
    <source>
        <strain evidence="4">RSA 1356</strain>
    </source>
</reference>
<proteinExistence type="predicted"/>
<keyword evidence="2" id="KW-1133">Transmembrane helix</keyword>
<dbReference type="EMBL" id="KZ992688">
    <property type="protein sequence ID" value="RKP07660.1"/>
    <property type="molecule type" value="Genomic_DNA"/>
</dbReference>
<keyword evidence="2" id="KW-0472">Membrane</keyword>
<keyword evidence="4" id="KW-1185">Reference proteome</keyword>
<evidence type="ECO:0000256" key="1">
    <source>
        <dbReference type="SAM" id="MobiDB-lite"/>
    </source>
</evidence>
<keyword evidence="2" id="KW-0812">Transmembrane</keyword>
<protein>
    <submittedName>
        <fullName evidence="3">Uncharacterized protein</fullName>
    </submittedName>
</protein>
<dbReference type="Proteomes" id="UP000271241">
    <property type="component" value="Unassembled WGS sequence"/>
</dbReference>
<feature type="transmembrane region" description="Helical" evidence="2">
    <location>
        <begin position="100"/>
        <end position="121"/>
    </location>
</feature>